<reference evidence="13 16" key="3">
    <citation type="journal article" date="2018" name="J Appl Environ Microbiol">
        <title>The gut symbionts Lactobacillus reuteri R2lc and 2010 encode a polyketide synthase cluster that activates the mammalian aryl-hydrocarbon receptor.</title>
        <authorList>
            <person name="Ozcam M."/>
            <person name="Roos S."/>
            <person name="Van Pijkeren J.P."/>
        </authorList>
    </citation>
    <scope>NUCLEOTIDE SEQUENCE [LARGE SCALE GENOMIC DNA]</scope>
    <source>
        <strain evidence="13 16">R2lc</strain>
    </source>
</reference>
<dbReference type="Proteomes" id="UP000244083">
    <property type="component" value="Unassembled WGS sequence"/>
</dbReference>
<sequence length="325" mass="36165">MCTSVIYTAGDYYFGRNLDLEVNLGQEVVITPRNKTLEFREMPNLEHHYAIIGMSIVRDDYPLYFDGVNEKGVGMAGLNFDGPAHYFPVQEGKDNIASFELVPYILATASSVAEAKKLLSNANIANINFSDKLQAAPLHWIIADKTGASVTVESTAKGLNVYDNPVGVLTNNPEFPRQLLNLSNYRSVAPANPANVFAPDVDLPVYSRGLGTHFLPGGMDSESRFVKATFTKMHAPVGNSEVENITDYFHILQSVEQQKGLDEVAPDTFEYTIYSDGSNLKKGIFYYKTYENNQINAVDMHKEDLEASELITYPVQNKQIINQQN</sequence>
<evidence type="ECO:0000313" key="12">
    <source>
        <dbReference type="EMBL" id="PTV02133.1"/>
    </source>
</evidence>
<dbReference type="GO" id="GO:0006629">
    <property type="term" value="P:lipid metabolic process"/>
    <property type="evidence" value="ECO:0007669"/>
    <property type="project" value="UniProtKB-KW"/>
</dbReference>
<evidence type="ECO:0000259" key="10">
    <source>
        <dbReference type="Pfam" id="PF02275"/>
    </source>
</evidence>
<dbReference type="EC" id="3.5.1.24" evidence="5"/>
<dbReference type="EMBL" id="QAZN01000022">
    <property type="protein sequence ID" value="PTV02133.1"/>
    <property type="molecule type" value="Genomic_DNA"/>
</dbReference>
<comment type="catalytic activity">
    <reaction evidence="9">
        <text>taurodeoxycholate + H2O = deoxycholate + taurine</text>
        <dbReference type="Rhea" id="RHEA:47556"/>
        <dbReference type="ChEBI" id="CHEBI:15377"/>
        <dbReference type="ChEBI" id="CHEBI:23614"/>
        <dbReference type="ChEBI" id="CHEBI:36261"/>
        <dbReference type="ChEBI" id="CHEBI:507393"/>
    </reaction>
    <physiologicalReaction direction="left-to-right" evidence="9">
        <dbReference type="Rhea" id="RHEA:47557"/>
    </physiologicalReaction>
</comment>
<evidence type="ECO:0000256" key="3">
    <source>
        <dbReference type="ARBA" id="ARBA00022801"/>
    </source>
</evidence>
<dbReference type="PANTHER" id="PTHR35527">
    <property type="entry name" value="CHOLOYLGLYCINE HYDROLASE"/>
    <property type="match status" value="1"/>
</dbReference>
<evidence type="ECO:0000256" key="1">
    <source>
        <dbReference type="ARBA" id="ARBA00004860"/>
    </source>
</evidence>
<reference evidence="12" key="2">
    <citation type="journal article" date="2018" name="Genome Announc.">
        <title>Fifty-Six Draft Genome Sequences of 10 Lactobacillus Species from 22 Commercial Dietary Supplements.</title>
        <authorList>
            <person name="Gangiredla J."/>
            <person name="Barnaba T.J."/>
            <person name="Mammel M.K."/>
            <person name="Lacher D.W."/>
            <person name="Elkins C.A."/>
            <person name="Lampel K.A."/>
            <person name="Whitehouse C.A."/>
            <person name="Tartera C."/>
        </authorList>
    </citation>
    <scope>NUCLEOTIDE SEQUENCE</scope>
    <source>
        <strain evidence="12">DS12_10</strain>
    </source>
</reference>
<evidence type="ECO:0000256" key="2">
    <source>
        <dbReference type="ARBA" id="ARBA00006625"/>
    </source>
</evidence>
<dbReference type="EMBL" id="JOSX01000023">
    <property type="protein sequence ID" value="KEK13848.1"/>
    <property type="molecule type" value="Genomic_DNA"/>
</dbReference>
<feature type="domain" description="Choloylglycine hydrolase/NAAA C-terminal" evidence="10">
    <location>
        <begin position="2"/>
        <end position="313"/>
    </location>
</feature>
<keyword evidence="3 11" id="KW-0378">Hydrolase</keyword>
<evidence type="ECO:0000313" key="13">
    <source>
        <dbReference type="EMBL" id="RMX26416.1"/>
    </source>
</evidence>
<evidence type="ECO:0000313" key="11">
    <source>
        <dbReference type="EMBL" id="KEK13848.1"/>
    </source>
</evidence>
<evidence type="ECO:0000313" key="14">
    <source>
        <dbReference type="Proteomes" id="UP000027731"/>
    </source>
</evidence>
<dbReference type="InterPro" id="IPR047711">
    <property type="entry name" value="CBAH"/>
</dbReference>
<comment type="pathway">
    <text evidence="1">Lipid metabolism; bile acid biosynthesis.</text>
</comment>
<dbReference type="RefSeq" id="WP_035152707.1">
    <property type="nucleotide sequence ID" value="NZ_JAJGTG010000151.1"/>
</dbReference>
<evidence type="ECO:0000313" key="16">
    <source>
        <dbReference type="Proteomes" id="UP000276940"/>
    </source>
</evidence>
<accession>A0A073JMA4</accession>
<dbReference type="PATRIC" id="fig|1598.90.peg.2038"/>
<comment type="catalytic activity">
    <reaction evidence="8">
        <text>cholate + taurine = taurocholate + H2O</text>
        <dbReference type="Rhea" id="RHEA:47108"/>
        <dbReference type="ChEBI" id="CHEBI:15377"/>
        <dbReference type="ChEBI" id="CHEBI:29747"/>
        <dbReference type="ChEBI" id="CHEBI:36257"/>
        <dbReference type="ChEBI" id="CHEBI:507393"/>
    </reaction>
    <physiologicalReaction direction="right-to-left" evidence="8">
        <dbReference type="Rhea" id="RHEA:47110"/>
    </physiologicalReaction>
</comment>
<reference evidence="15" key="4">
    <citation type="submission" date="2018-04" db="EMBL/GenBank/DDBJ databases">
        <title>Draft Genome Sequences of 10 Lactobacillus Species from 22 Commercial Probiotic Products.</title>
        <authorList>
            <person name="Gangiredla J."/>
            <person name="Barnaba T.J."/>
            <person name="Mammel M.K."/>
            <person name="Lacher D.W."/>
            <person name="Elkins C.A."/>
            <person name="Lampel K.A."/>
            <person name="Whitehouse C.A."/>
            <person name="Tartera C."/>
        </authorList>
    </citation>
    <scope>NUCLEOTIDE SEQUENCE [LARGE SCALE GENOMIC DNA]</scope>
    <source>
        <strain evidence="15">DS12_10</strain>
    </source>
</reference>
<evidence type="ECO:0000256" key="8">
    <source>
        <dbReference type="ARBA" id="ARBA00047285"/>
    </source>
</evidence>
<evidence type="ECO:0000256" key="7">
    <source>
        <dbReference type="ARBA" id="ARBA00044806"/>
    </source>
</evidence>
<dbReference type="AlphaFoldDB" id="A0A073JMA4"/>
<dbReference type="InterPro" id="IPR029055">
    <property type="entry name" value="Ntn_hydrolases_N"/>
</dbReference>
<proteinExistence type="inferred from homology"/>
<dbReference type="InterPro" id="IPR052193">
    <property type="entry name" value="Peptidase_C59"/>
</dbReference>
<dbReference type="NCBIfam" id="NF038245">
    <property type="entry name" value="bile_salt_hydro"/>
    <property type="match status" value="1"/>
</dbReference>
<dbReference type="Pfam" id="PF02275">
    <property type="entry name" value="CBAH"/>
    <property type="match status" value="1"/>
</dbReference>
<organism evidence="11 14">
    <name type="scientific">Limosilactobacillus reuteri</name>
    <name type="common">Lactobacillus reuteri</name>
    <dbReference type="NCBI Taxonomy" id="1598"/>
    <lineage>
        <taxon>Bacteria</taxon>
        <taxon>Bacillati</taxon>
        <taxon>Bacillota</taxon>
        <taxon>Bacilli</taxon>
        <taxon>Lactobacillales</taxon>
        <taxon>Lactobacillaceae</taxon>
        <taxon>Limosilactobacillus</taxon>
    </lineage>
</organism>
<dbReference type="SUPFAM" id="SSF56235">
    <property type="entry name" value="N-terminal nucleophile aminohydrolases (Ntn hydrolases)"/>
    <property type="match status" value="1"/>
</dbReference>
<dbReference type="InterPro" id="IPR029132">
    <property type="entry name" value="CBAH/NAAA_C"/>
</dbReference>
<comment type="similarity">
    <text evidence="2">Belongs to the peptidase C59 family.</text>
</comment>
<evidence type="ECO:0000256" key="6">
    <source>
        <dbReference type="ARBA" id="ARBA00044804"/>
    </source>
</evidence>
<protein>
    <recommendedName>
        <fullName evidence="5">choloylglycine hydrolase</fullName>
        <ecNumber evidence="5">3.5.1.24</ecNumber>
    </recommendedName>
    <alternativeName>
        <fullName evidence="6">Bile salt hydrolase</fullName>
    </alternativeName>
    <alternativeName>
        <fullName evidence="7">Choloylglycine hydrolase</fullName>
    </alternativeName>
</protein>
<evidence type="ECO:0000256" key="9">
    <source>
        <dbReference type="ARBA" id="ARBA00048897"/>
    </source>
</evidence>
<dbReference type="GO" id="GO:0045302">
    <property type="term" value="F:choloylglycine hydrolase activity"/>
    <property type="evidence" value="ECO:0007669"/>
    <property type="project" value="UniProtKB-EC"/>
</dbReference>
<evidence type="ECO:0000313" key="15">
    <source>
        <dbReference type="Proteomes" id="UP000244083"/>
    </source>
</evidence>
<comment type="caution">
    <text evidence="11">The sequence shown here is derived from an EMBL/GenBank/DDBJ whole genome shotgun (WGS) entry which is preliminary data.</text>
</comment>
<dbReference type="Proteomes" id="UP000027731">
    <property type="component" value="Unassembled WGS sequence"/>
</dbReference>
<evidence type="ECO:0000256" key="4">
    <source>
        <dbReference type="ARBA" id="ARBA00023098"/>
    </source>
</evidence>
<keyword evidence="4" id="KW-0443">Lipid metabolism</keyword>
<dbReference type="Gene3D" id="3.60.60.10">
    <property type="entry name" value="Penicillin V Acylase, Chain A"/>
    <property type="match status" value="1"/>
</dbReference>
<dbReference type="CDD" id="cd00542">
    <property type="entry name" value="Ntn_PVA"/>
    <property type="match status" value="1"/>
</dbReference>
<dbReference type="Proteomes" id="UP000276940">
    <property type="component" value="Unassembled WGS sequence"/>
</dbReference>
<dbReference type="PANTHER" id="PTHR35527:SF2">
    <property type="entry name" value="HYDROLASE"/>
    <property type="match status" value="1"/>
</dbReference>
<reference evidence="11 14" key="1">
    <citation type="submission" date="2014-06" db="EMBL/GenBank/DDBJ databases">
        <title>Genetic determinant of reutericyclin biosynthesis of Lactobacillus reuteri.</title>
        <authorList>
            <person name="Lin X."/>
            <person name="Duar R."/>
            <person name="Walter J."/>
            <person name="Gaenzle M."/>
        </authorList>
    </citation>
    <scope>NUCLEOTIDE SEQUENCE [LARGE SCALE GENOMIC DNA]</scope>
    <source>
        <strain evidence="11 14">LTH2584</strain>
    </source>
</reference>
<evidence type="ECO:0000256" key="5">
    <source>
        <dbReference type="ARBA" id="ARBA00044769"/>
    </source>
</evidence>
<gene>
    <name evidence="13" type="ORF">C5O77_01970</name>
    <name evidence="12" type="ORF">DB325_09080</name>
    <name evidence="11" type="ORF">LR3_09505</name>
</gene>
<name>A0A073JMA4_LIMRT</name>
<dbReference type="EMBL" id="PTLS01000018">
    <property type="protein sequence ID" value="RMX26416.1"/>
    <property type="molecule type" value="Genomic_DNA"/>
</dbReference>
<dbReference type="SMR" id="A0A073JMA4"/>